<dbReference type="EMBL" id="ARZX01000005">
    <property type="protein sequence ID" value="EWH14219.1"/>
    <property type="molecule type" value="Genomic_DNA"/>
</dbReference>
<name>A0ABN0RQQ1_9FLAO</name>
<dbReference type="InterPro" id="IPR008969">
    <property type="entry name" value="CarboxyPept-like_regulatory"/>
</dbReference>
<evidence type="ECO:0000313" key="1">
    <source>
        <dbReference type="EMBL" id="EWH14219.1"/>
    </source>
</evidence>
<protein>
    <recommendedName>
        <fullName evidence="3">Carboxypeptidase-like regulatory domain-containing protein</fullName>
    </recommendedName>
</protein>
<gene>
    <name evidence="1" type="ORF">KLA_06097</name>
</gene>
<evidence type="ECO:0008006" key="3">
    <source>
        <dbReference type="Google" id="ProtNLM"/>
    </source>
</evidence>
<comment type="caution">
    <text evidence="1">The sequence shown here is derived from an EMBL/GenBank/DDBJ whole genome shotgun (WGS) entry which is preliminary data.</text>
</comment>
<accession>A0ABN0RQQ1</accession>
<evidence type="ECO:0000313" key="2">
    <source>
        <dbReference type="Proteomes" id="UP000019275"/>
    </source>
</evidence>
<dbReference type="Proteomes" id="UP000019275">
    <property type="component" value="Unassembled WGS sequence"/>
</dbReference>
<proteinExistence type="predicted"/>
<reference evidence="1 2" key="1">
    <citation type="journal article" date="2014" name="Genome Announc.">
        <title>Draft Genome Sequence of the Carrageenan-Degrading Bacterium Cellulophaga sp. Strain KL-A, Isolated from Decaying Marine Algae.</title>
        <authorList>
            <person name="Shan D."/>
            <person name="Ying J."/>
            <person name="Li X."/>
            <person name="Gao Z."/>
            <person name="Wei G."/>
            <person name="Shao Z."/>
        </authorList>
    </citation>
    <scope>NUCLEOTIDE SEQUENCE [LARGE SCALE GENOMIC DNA]</scope>
    <source>
        <strain evidence="1 2">KL-A</strain>
    </source>
</reference>
<dbReference type="SUPFAM" id="SSF49464">
    <property type="entry name" value="Carboxypeptidase regulatory domain-like"/>
    <property type="match status" value="1"/>
</dbReference>
<sequence>MFLFLGLPTVNAQEFNQYKGEILDSDSKKPLVFATLSIAGSNISSISNAEGKFSLKVPNEMSTGDLVVSFLGYKTKKIDLKTLKKSGNNKIFLDITVTALSEINISAPKDPKALVLETLKKRGENYFEDPTVMTAFYRESIKKRRKNISLSEAVVNIYKAPYSNSRKDVVELYKTRKSTNYSKMDTLALKLQGGPFNALYVDVMKYPQYIFGLDVLPFYDFSFDHTTRINNKLIYVISFKQNSNTNQPLYKGKLYIDAEKKILTSAIYSLNIIDKQKAAKLFVRKKPNRAKVWPTDVAYRVDYREKNNKWYYSYSSAILEFKIDWDSRLFNSVYSMSCEMAVTDWEKNTSNVLPKGKDKVKMSIILGDEAVGFSDPNFWGEYNIIEPEKSIESAIKKIKRQLKRTKKDSSAVKP</sequence>
<dbReference type="Pfam" id="PF13715">
    <property type="entry name" value="CarbopepD_reg_2"/>
    <property type="match status" value="1"/>
</dbReference>
<organism evidence="1 2">
    <name type="scientific">Cellulophaga geojensis KL-A</name>
    <dbReference type="NCBI Taxonomy" id="1328323"/>
    <lineage>
        <taxon>Bacteria</taxon>
        <taxon>Pseudomonadati</taxon>
        <taxon>Bacteroidota</taxon>
        <taxon>Flavobacteriia</taxon>
        <taxon>Flavobacteriales</taxon>
        <taxon>Flavobacteriaceae</taxon>
        <taxon>Cellulophaga</taxon>
    </lineage>
</organism>
<keyword evidence="2" id="KW-1185">Reference proteome</keyword>